<evidence type="ECO:0000313" key="3">
    <source>
        <dbReference type="Proteomes" id="UP000480410"/>
    </source>
</evidence>
<keyword evidence="1" id="KW-1133">Transmembrane helix</keyword>
<dbReference type="AlphaFoldDB" id="A0A6M0CX43"/>
<evidence type="ECO:0000256" key="1">
    <source>
        <dbReference type="SAM" id="Phobius"/>
    </source>
</evidence>
<feature type="transmembrane region" description="Helical" evidence="1">
    <location>
        <begin position="6"/>
        <end position="27"/>
    </location>
</feature>
<proteinExistence type="predicted"/>
<evidence type="ECO:0000313" key="2">
    <source>
        <dbReference type="EMBL" id="NER62042.1"/>
    </source>
</evidence>
<dbReference type="EMBL" id="JAAHBV010000622">
    <property type="protein sequence ID" value="NER62042.1"/>
    <property type="molecule type" value="Genomic_DNA"/>
</dbReference>
<gene>
    <name evidence="2" type="ORF">G3435_22950</name>
</gene>
<name>A0A6M0CX43_9PSED</name>
<protein>
    <submittedName>
        <fullName evidence="2">Uncharacterized protein</fullName>
    </submittedName>
</protein>
<dbReference type="Proteomes" id="UP000480410">
    <property type="component" value="Unassembled WGS sequence"/>
</dbReference>
<reference evidence="2 3" key="1">
    <citation type="submission" date="2020-02" db="EMBL/GenBank/DDBJ databases">
        <title>Broccoli isolated Pseudomonas sp.</title>
        <authorList>
            <person name="Fujikawa T."/>
            <person name="Sawada H."/>
        </authorList>
    </citation>
    <scope>NUCLEOTIDE SEQUENCE [LARGE SCALE GENOMIC DNA]</scope>
    <source>
        <strain evidence="2 3">MAFF212428</strain>
    </source>
</reference>
<comment type="caution">
    <text evidence="2">The sequence shown here is derived from an EMBL/GenBank/DDBJ whole genome shotgun (WGS) entry which is preliminary data.</text>
</comment>
<accession>A0A6M0CX43</accession>
<organism evidence="2 3">
    <name type="scientific">Pseudomonas brassicae</name>
    <dbReference type="NCBI Taxonomy" id="2708063"/>
    <lineage>
        <taxon>Bacteria</taxon>
        <taxon>Pseudomonadati</taxon>
        <taxon>Pseudomonadota</taxon>
        <taxon>Gammaproteobacteria</taxon>
        <taxon>Pseudomonadales</taxon>
        <taxon>Pseudomonadaceae</taxon>
        <taxon>Pseudomonas</taxon>
    </lineage>
</organism>
<keyword evidence="1" id="KW-0472">Membrane</keyword>
<keyword evidence="1" id="KW-0812">Transmembrane</keyword>
<sequence length="156" mass="17940">MEISALSIGVDIATSVAIVGSAVTFMYNQRRQNKTEAVMKLHEQVRTISIQQLQEELETLSRQYTHQIIAPTQKILNIGRLSHRLLEQDAPPERAREVLIDSNRFEETQRSIADLIEQTRLFIKEVHAAKYRIFRCCTTCARGLRSFRNTANAARR</sequence>